<reference evidence="13 14" key="3">
    <citation type="submission" date="2019-11" db="EMBL/GenBank/DDBJ databases">
        <title>Type strains purchased from KCTC, JCM and DSMZ.</title>
        <authorList>
            <person name="Lu H."/>
        </authorList>
    </citation>
    <scope>NUCLEOTIDE SEQUENCE [LARGE SCALE GENOMIC DNA]</scope>
    <source>
        <strain evidence="13 14">KCTC 52429</strain>
    </source>
</reference>
<dbReference type="SUPFAM" id="SSF103473">
    <property type="entry name" value="MFS general substrate transporter"/>
    <property type="match status" value="1"/>
</dbReference>
<dbReference type="Proteomes" id="UP000430634">
    <property type="component" value="Unassembled WGS sequence"/>
</dbReference>
<dbReference type="InterPro" id="IPR005964">
    <property type="entry name" value="Glc/Gal_transptr_bac"/>
</dbReference>
<evidence type="ECO:0000256" key="8">
    <source>
        <dbReference type="ARBA" id="ARBA00022692"/>
    </source>
</evidence>
<dbReference type="GO" id="GO:0055056">
    <property type="term" value="F:D-glucose transmembrane transporter activity"/>
    <property type="evidence" value="ECO:0007669"/>
    <property type="project" value="InterPro"/>
</dbReference>
<evidence type="ECO:0000313" key="12">
    <source>
        <dbReference type="EMBL" id="GGB83519.1"/>
    </source>
</evidence>
<dbReference type="GO" id="GO:0005354">
    <property type="term" value="F:galactose transmembrane transporter activity"/>
    <property type="evidence" value="ECO:0007669"/>
    <property type="project" value="InterPro"/>
</dbReference>
<dbReference type="GO" id="GO:0005886">
    <property type="term" value="C:plasma membrane"/>
    <property type="evidence" value="ECO:0007669"/>
    <property type="project" value="UniProtKB-SubCell"/>
</dbReference>
<dbReference type="CDD" id="cd17394">
    <property type="entry name" value="MFS_FucP_like"/>
    <property type="match status" value="1"/>
</dbReference>
<dbReference type="OrthoDB" id="9795150at2"/>
<dbReference type="GO" id="GO:1904659">
    <property type="term" value="P:D-glucose transmembrane transport"/>
    <property type="evidence" value="ECO:0007669"/>
    <property type="project" value="InterPro"/>
</dbReference>
<feature type="transmembrane region" description="Helical" evidence="11">
    <location>
        <begin position="412"/>
        <end position="431"/>
    </location>
</feature>
<comment type="subcellular location">
    <subcellularLocation>
        <location evidence="2">Cell inner membrane</location>
        <topology evidence="2">Multi-pass membrane protein</topology>
    </subcellularLocation>
</comment>
<evidence type="ECO:0000256" key="11">
    <source>
        <dbReference type="SAM" id="Phobius"/>
    </source>
</evidence>
<accession>A0A6I3SXH2</accession>
<dbReference type="InterPro" id="IPR050375">
    <property type="entry name" value="MFS_TsgA-like"/>
</dbReference>
<feature type="transmembrane region" description="Helical" evidence="11">
    <location>
        <begin position="261"/>
        <end position="283"/>
    </location>
</feature>
<evidence type="ECO:0000256" key="7">
    <source>
        <dbReference type="ARBA" id="ARBA00022597"/>
    </source>
</evidence>
<organism evidence="13 14">
    <name type="scientific">Pseudoduganella buxea</name>
    <dbReference type="NCBI Taxonomy" id="1949069"/>
    <lineage>
        <taxon>Bacteria</taxon>
        <taxon>Pseudomonadati</taxon>
        <taxon>Pseudomonadota</taxon>
        <taxon>Betaproteobacteria</taxon>
        <taxon>Burkholderiales</taxon>
        <taxon>Oxalobacteraceae</taxon>
        <taxon>Telluria group</taxon>
        <taxon>Pseudoduganella</taxon>
    </lineage>
</organism>
<comment type="similarity">
    <text evidence="3">Belongs to the major facilitator superfamily. FHS transporter (TC 2.A.1.7) family.</text>
</comment>
<feature type="transmembrane region" description="Helical" evidence="11">
    <location>
        <begin position="171"/>
        <end position="193"/>
    </location>
</feature>
<dbReference type="NCBIfam" id="TIGR01272">
    <property type="entry name" value="gluP"/>
    <property type="match status" value="1"/>
</dbReference>
<dbReference type="InterPro" id="IPR011701">
    <property type="entry name" value="MFS"/>
</dbReference>
<dbReference type="Gene3D" id="1.20.1250.20">
    <property type="entry name" value="MFS general substrate transporter like domains"/>
    <property type="match status" value="2"/>
</dbReference>
<evidence type="ECO:0000256" key="5">
    <source>
        <dbReference type="ARBA" id="ARBA00022475"/>
    </source>
</evidence>
<dbReference type="RefSeq" id="WP_155471187.1">
    <property type="nucleotide sequence ID" value="NZ_BMKG01000001.1"/>
</dbReference>
<dbReference type="GO" id="GO:0015535">
    <property type="term" value="F:fucose:proton symporter activity"/>
    <property type="evidence" value="ECO:0007669"/>
    <property type="project" value="InterPro"/>
</dbReference>
<dbReference type="NCBIfam" id="TIGR00885">
    <property type="entry name" value="fucP"/>
    <property type="match status" value="1"/>
</dbReference>
<evidence type="ECO:0000256" key="1">
    <source>
        <dbReference type="ARBA" id="ARBA00003321"/>
    </source>
</evidence>
<reference evidence="15" key="2">
    <citation type="journal article" date="2019" name="Int. J. Syst. Evol. Microbiol.">
        <title>The Global Catalogue of Microorganisms (GCM) 10K type strain sequencing project: providing services to taxonomists for standard genome sequencing and annotation.</title>
        <authorList>
            <consortium name="The Broad Institute Genomics Platform"/>
            <consortium name="The Broad Institute Genome Sequencing Center for Infectious Disease"/>
            <person name="Wu L."/>
            <person name="Ma J."/>
        </authorList>
    </citation>
    <scope>NUCLEOTIDE SEQUENCE [LARGE SCALE GENOMIC DNA]</scope>
    <source>
        <strain evidence="15">CGMCC 1.15931</strain>
    </source>
</reference>
<proteinExistence type="inferred from homology"/>
<name>A0A6I3SXH2_9BURK</name>
<evidence type="ECO:0000313" key="13">
    <source>
        <dbReference type="EMBL" id="MTV53883.1"/>
    </source>
</evidence>
<dbReference type="EMBL" id="WNKZ01000037">
    <property type="protein sequence ID" value="MTV53883.1"/>
    <property type="molecule type" value="Genomic_DNA"/>
</dbReference>
<keyword evidence="10 11" id="KW-0472">Membrane</keyword>
<evidence type="ECO:0000313" key="15">
    <source>
        <dbReference type="Proteomes" id="UP000622638"/>
    </source>
</evidence>
<evidence type="ECO:0000256" key="3">
    <source>
        <dbReference type="ARBA" id="ARBA00009120"/>
    </source>
</evidence>
<evidence type="ECO:0000256" key="9">
    <source>
        <dbReference type="ARBA" id="ARBA00022989"/>
    </source>
</evidence>
<dbReference type="PANTHER" id="PTHR43702">
    <property type="entry name" value="L-FUCOSE-PROTON SYMPORTER"/>
    <property type="match status" value="1"/>
</dbReference>
<protein>
    <submittedName>
        <fullName evidence="12">Glucose/galactose MFS transporter</fullName>
    </submittedName>
    <submittedName>
        <fullName evidence="13">L-fucose:H+ symporter permease</fullName>
    </submittedName>
</protein>
<comment type="caution">
    <text evidence="13">The sequence shown here is derived from an EMBL/GenBank/DDBJ whole genome shotgun (WGS) entry which is preliminary data.</text>
</comment>
<dbReference type="InterPro" id="IPR005275">
    <property type="entry name" value="Lfuc_symporter_FucP"/>
</dbReference>
<feature type="transmembrane region" description="Helical" evidence="11">
    <location>
        <begin position="127"/>
        <end position="150"/>
    </location>
</feature>
<feature type="transmembrane region" description="Helical" evidence="11">
    <location>
        <begin position="303"/>
        <end position="321"/>
    </location>
</feature>
<reference evidence="12" key="4">
    <citation type="submission" date="2024-05" db="EMBL/GenBank/DDBJ databases">
        <authorList>
            <person name="Sun Q."/>
            <person name="Zhou Y."/>
        </authorList>
    </citation>
    <scope>NUCLEOTIDE SEQUENCE</scope>
    <source>
        <strain evidence="12">CGMCC 1.15931</strain>
    </source>
</reference>
<evidence type="ECO:0000256" key="2">
    <source>
        <dbReference type="ARBA" id="ARBA00004429"/>
    </source>
</evidence>
<sequence length="444" mass="46447">MDHSTPAAPTAPLAPHLAQATLQAPPQASAQSHTGPFVIITILFFMWGLLTSLNDVLIPHLKAVYTLTYVQAMLVQFCFFGAYFIVSLPAGMLIRRIGYKRGAVTGLVVAAAGCALFYPAAMGGYALFLFAFFVLAAGITILQVAANPFVTVLGPPATASSRLTLTQAFNSLGTTIAPALGGLLILTQAPAVIDAARLSEAQQLARRASEAAAVQGPYLALAGALLALAVLFAIVRLPKIGEDEAVPGAPGSAPVLRHRHLLLGAIGIFLYVGAEVSIGSFLINFLGEAHIAAMPHATAANYVSYYWGGAMVGRFIGFFVMRHVSPGKALAFNSAATIALVLVAVFGQGPLAMWSLIAVGLFNSIMFPTIFSMALHRLGPQTGQGSGILCMAIVGGAIVPFAQGLFADTLGLQLSFLVPAACYVFILYFGLRYAAMYVDEIKAV</sequence>
<dbReference type="AlphaFoldDB" id="A0A6I3SXH2"/>
<keyword evidence="15" id="KW-1185">Reference proteome</keyword>
<dbReference type="PANTHER" id="PTHR43702:SF3">
    <property type="entry name" value="PROTEIN TSGA"/>
    <property type="match status" value="1"/>
</dbReference>
<evidence type="ECO:0000256" key="6">
    <source>
        <dbReference type="ARBA" id="ARBA00022519"/>
    </source>
</evidence>
<feature type="transmembrane region" description="Helical" evidence="11">
    <location>
        <begin position="69"/>
        <end position="90"/>
    </location>
</feature>
<evidence type="ECO:0000256" key="10">
    <source>
        <dbReference type="ARBA" id="ARBA00023136"/>
    </source>
</evidence>
<keyword evidence="8 11" id="KW-0812">Transmembrane</keyword>
<feature type="transmembrane region" description="Helical" evidence="11">
    <location>
        <begin position="102"/>
        <end position="121"/>
    </location>
</feature>
<feature type="transmembrane region" description="Helical" evidence="11">
    <location>
        <begin position="353"/>
        <end position="375"/>
    </location>
</feature>
<gene>
    <name evidence="13" type="primary">fucP</name>
    <name evidence="12" type="synonym">gluP</name>
    <name evidence="12" type="ORF">GCM10011572_01800</name>
    <name evidence="13" type="ORF">GM672_14220</name>
</gene>
<evidence type="ECO:0000256" key="4">
    <source>
        <dbReference type="ARBA" id="ARBA00022448"/>
    </source>
</evidence>
<keyword evidence="4" id="KW-0813">Transport</keyword>
<reference evidence="12" key="1">
    <citation type="journal article" date="2014" name="Int. J. Syst. Evol. Microbiol.">
        <title>Complete genome of a new Firmicutes species belonging to the dominant human colonic microbiota ('Ruminococcus bicirculans') reveals two chromosomes and a selective capacity to utilize plant glucans.</title>
        <authorList>
            <consortium name="NISC Comparative Sequencing Program"/>
            <person name="Wegmann U."/>
            <person name="Louis P."/>
            <person name="Goesmann A."/>
            <person name="Henrissat B."/>
            <person name="Duncan S.H."/>
            <person name="Flint H.J."/>
        </authorList>
    </citation>
    <scope>NUCLEOTIDE SEQUENCE</scope>
    <source>
        <strain evidence="12">CGMCC 1.15931</strain>
    </source>
</reference>
<dbReference type="Proteomes" id="UP000622638">
    <property type="component" value="Unassembled WGS sequence"/>
</dbReference>
<feature type="transmembrane region" description="Helical" evidence="11">
    <location>
        <begin position="387"/>
        <end position="406"/>
    </location>
</feature>
<keyword evidence="9 11" id="KW-1133">Transmembrane helix</keyword>
<keyword evidence="6" id="KW-0997">Cell inner membrane</keyword>
<keyword evidence="5" id="KW-1003">Cell membrane</keyword>
<dbReference type="InterPro" id="IPR036259">
    <property type="entry name" value="MFS_trans_sf"/>
</dbReference>
<feature type="transmembrane region" description="Helical" evidence="11">
    <location>
        <begin position="330"/>
        <end position="347"/>
    </location>
</feature>
<feature type="transmembrane region" description="Helical" evidence="11">
    <location>
        <begin position="37"/>
        <end position="57"/>
    </location>
</feature>
<feature type="transmembrane region" description="Helical" evidence="11">
    <location>
        <begin position="213"/>
        <end position="235"/>
    </location>
</feature>
<dbReference type="EMBL" id="BMKG01000001">
    <property type="protein sequence ID" value="GGB83519.1"/>
    <property type="molecule type" value="Genomic_DNA"/>
</dbReference>
<comment type="function">
    <text evidence="1">Intake of glucose and galactose.</text>
</comment>
<dbReference type="Pfam" id="PF07690">
    <property type="entry name" value="MFS_1"/>
    <property type="match status" value="1"/>
</dbReference>
<evidence type="ECO:0000313" key="14">
    <source>
        <dbReference type="Proteomes" id="UP000430634"/>
    </source>
</evidence>
<keyword evidence="7" id="KW-0762">Sugar transport</keyword>